<dbReference type="CDD" id="cd08270">
    <property type="entry name" value="MDR4"/>
    <property type="match status" value="1"/>
</dbReference>
<evidence type="ECO:0000313" key="3">
    <source>
        <dbReference type="Proteomes" id="UP000734511"/>
    </source>
</evidence>
<dbReference type="InterPro" id="IPR036291">
    <property type="entry name" value="NAD(P)-bd_dom_sf"/>
</dbReference>
<dbReference type="RefSeq" id="WP_167986717.1">
    <property type="nucleotide sequence ID" value="NZ_JAATEJ010000036.1"/>
</dbReference>
<sequence length="312" mass="31714">MRAVVYDGGAAGGIRLGTAPEPVPGEGQLLIDVRAVSLNFTDVAHLDAATTPAGTVLGLDAAGVVRRAAADGSGPAEGTRVVSFGWGRGAWAQRRAADTGHVAVLPDGVGFAEASALPAAGVTALRALRRLGPVEGRRVLVTGASGGVGRYAVQLAALAGAYVVAAVGSPERGAGLRELGASDVVTDLREVTAPVFGVLENVGGALLGQAFSLLEDGGCLQAVGAASGEPSTLDFEQERRAGPRKRLEVFMVGTPDTPFGPDLDHLLGLLAAGRLDPQIGWRGPWTRVTDAAQALLTRRVQGKAVLDVTPDD</sequence>
<dbReference type="Proteomes" id="UP000734511">
    <property type="component" value="Unassembled WGS sequence"/>
</dbReference>
<reference evidence="2 3" key="1">
    <citation type="submission" date="2020-03" db="EMBL/GenBank/DDBJ databases">
        <title>WGS of actinomycetes isolated from Thailand.</title>
        <authorList>
            <person name="Thawai C."/>
        </authorList>
    </citation>
    <scope>NUCLEOTIDE SEQUENCE [LARGE SCALE GENOMIC DNA]</scope>
    <source>
        <strain evidence="2 3">PRB2-1</strain>
    </source>
</reference>
<organism evidence="2 3">
    <name type="scientific">Actinacidiphila epipremni</name>
    <dbReference type="NCBI Taxonomy" id="2053013"/>
    <lineage>
        <taxon>Bacteria</taxon>
        <taxon>Bacillati</taxon>
        <taxon>Actinomycetota</taxon>
        <taxon>Actinomycetes</taxon>
        <taxon>Kitasatosporales</taxon>
        <taxon>Streptomycetaceae</taxon>
        <taxon>Actinacidiphila</taxon>
    </lineage>
</organism>
<dbReference type="InterPro" id="IPR013149">
    <property type="entry name" value="ADH-like_C"/>
</dbReference>
<dbReference type="Pfam" id="PF00107">
    <property type="entry name" value="ADH_zinc_N"/>
    <property type="match status" value="1"/>
</dbReference>
<keyword evidence="3" id="KW-1185">Reference proteome</keyword>
<dbReference type="Gene3D" id="3.40.50.720">
    <property type="entry name" value="NAD(P)-binding Rossmann-like Domain"/>
    <property type="match status" value="1"/>
</dbReference>
<dbReference type="InterPro" id="IPR051397">
    <property type="entry name" value="Zn-ADH-like_protein"/>
</dbReference>
<dbReference type="InterPro" id="IPR011032">
    <property type="entry name" value="GroES-like_sf"/>
</dbReference>
<gene>
    <name evidence="2" type="ORF">HCN08_31450</name>
</gene>
<comment type="caution">
    <text evidence="2">The sequence shown here is derived from an EMBL/GenBank/DDBJ whole genome shotgun (WGS) entry which is preliminary data.</text>
</comment>
<evidence type="ECO:0000313" key="2">
    <source>
        <dbReference type="EMBL" id="NJP47886.1"/>
    </source>
</evidence>
<dbReference type="PANTHER" id="PTHR43677:SF4">
    <property type="entry name" value="QUINONE OXIDOREDUCTASE-LIKE PROTEIN 2"/>
    <property type="match status" value="1"/>
</dbReference>
<dbReference type="InterPro" id="IPR020843">
    <property type="entry name" value="ER"/>
</dbReference>
<dbReference type="PANTHER" id="PTHR43677">
    <property type="entry name" value="SHORT-CHAIN DEHYDROGENASE/REDUCTASE"/>
    <property type="match status" value="1"/>
</dbReference>
<proteinExistence type="predicted"/>
<feature type="domain" description="Enoyl reductase (ER)" evidence="1">
    <location>
        <begin position="9"/>
        <end position="306"/>
    </location>
</feature>
<dbReference type="EMBL" id="JAATEJ010000036">
    <property type="protein sequence ID" value="NJP47886.1"/>
    <property type="molecule type" value="Genomic_DNA"/>
</dbReference>
<protein>
    <submittedName>
        <fullName evidence="2">Zinc-binding dehydrogenase</fullName>
    </submittedName>
</protein>
<dbReference type="Gene3D" id="3.90.180.10">
    <property type="entry name" value="Medium-chain alcohol dehydrogenases, catalytic domain"/>
    <property type="match status" value="1"/>
</dbReference>
<accession>A0ABX0ZXG4</accession>
<dbReference type="SMART" id="SM00829">
    <property type="entry name" value="PKS_ER"/>
    <property type="match status" value="1"/>
</dbReference>
<evidence type="ECO:0000259" key="1">
    <source>
        <dbReference type="SMART" id="SM00829"/>
    </source>
</evidence>
<dbReference type="InterPro" id="IPR013154">
    <property type="entry name" value="ADH-like_N"/>
</dbReference>
<dbReference type="SUPFAM" id="SSF51735">
    <property type="entry name" value="NAD(P)-binding Rossmann-fold domains"/>
    <property type="match status" value="1"/>
</dbReference>
<dbReference type="SUPFAM" id="SSF50129">
    <property type="entry name" value="GroES-like"/>
    <property type="match status" value="1"/>
</dbReference>
<name>A0ABX0ZXG4_9ACTN</name>
<dbReference type="Pfam" id="PF08240">
    <property type="entry name" value="ADH_N"/>
    <property type="match status" value="1"/>
</dbReference>